<dbReference type="AlphaFoldDB" id="A0A5D3BPY2"/>
<evidence type="ECO:0000313" key="3">
    <source>
        <dbReference type="EMBL" id="TYK00169.1"/>
    </source>
</evidence>
<dbReference type="PANTHER" id="PTHR48258:SF3">
    <property type="entry name" value="FK506-BINDING PROTEIN 4-LIKE ISOFORM X1"/>
    <property type="match status" value="1"/>
</dbReference>
<proteinExistence type="predicted"/>
<evidence type="ECO:0000313" key="5">
    <source>
        <dbReference type="Proteomes" id="UP000321947"/>
    </source>
</evidence>
<dbReference type="PANTHER" id="PTHR48258">
    <property type="entry name" value="DUF4218 DOMAIN-CONTAINING PROTEIN-RELATED"/>
    <property type="match status" value="1"/>
</dbReference>
<dbReference type="InterPro" id="IPR025312">
    <property type="entry name" value="DUF4216"/>
</dbReference>
<feature type="domain" description="DUF4216" evidence="1">
    <location>
        <begin position="25"/>
        <end position="88"/>
    </location>
</feature>
<evidence type="ECO:0000313" key="4">
    <source>
        <dbReference type="Proteomes" id="UP000321393"/>
    </source>
</evidence>
<dbReference type="Proteomes" id="UP000321393">
    <property type="component" value="Unassembled WGS sequence"/>
</dbReference>
<dbReference type="EMBL" id="SSTE01003468">
    <property type="protein sequence ID" value="KAA0063106.1"/>
    <property type="molecule type" value="Genomic_DNA"/>
</dbReference>
<name>A0A5D3BPY2_CUCMM</name>
<reference evidence="4 5" key="1">
    <citation type="submission" date="2019-08" db="EMBL/GenBank/DDBJ databases">
        <title>Draft genome sequences of two oriental melons (Cucumis melo L. var makuwa).</title>
        <authorList>
            <person name="Kwon S.-Y."/>
        </authorList>
    </citation>
    <scope>NUCLEOTIDE SEQUENCE [LARGE SCALE GENOMIC DNA]</scope>
    <source>
        <strain evidence="5">cv. Chang Bougi</strain>
        <strain evidence="4">cv. SW 3</strain>
        <tissue evidence="3">Leaf</tissue>
    </source>
</reference>
<dbReference type="Proteomes" id="UP000321947">
    <property type="component" value="Unassembled WGS sequence"/>
</dbReference>
<accession>A0A5D3BPY2</accession>
<dbReference type="EMBL" id="SSTD01017200">
    <property type="protein sequence ID" value="TYK00169.1"/>
    <property type="molecule type" value="Genomic_DNA"/>
</dbReference>
<protein>
    <submittedName>
        <fullName evidence="3">Transposase</fullName>
    </submittedName>
</protein>
<evidence type="ECO:0000259" key="1">
    <source>
        <dbReference type="Pfam" id="PF13952"/>
    </source>
</evidence>
<evidence type="ECO:0000313" key="2">
    <source>
        <dbReference type="EMBL" id="KAA0063106.1"/>
    </source>
</evidence>
<organism evidence="3 5">
    <name type="scientific">Cucumis melo var. makuwa</name>
    <name type="common">Oriental melon</name>
    <dbReference type="NCBI Taxonomy" id="1194695"/>
    <lineage>
        <taxon>Eukaryota</taxon>
        <taxon>Viridiplantae</taxon>
        <taxon>Streptophyta</taxon>
        <taxon>Embryophyta</taxon>
        <taxon>Tracheophyta</taxon>
        <taxon>Spermatophyta</taxon>
        <taxon>Magnoliopsida</taxon>
        <taxon>eudicotyledons</taxon>
        <taxon>Gunneridae</taxon>
        <taxon>Pentapetalae</taxon>
        <taxon>rosids</taxon>
        <taxon>fabids</taxon>
        <taxon>Cucurbitales</taxon>
        <taxon>Cucurbitaceae</taxon>
        <taxon>Benincaseae</taxon>
        <taxon>Cucumis</taxon>
    </lineage>
</organism>
<comment type="caution">
    <text evidence="3">The sequence shown here is derived from an EMBL/GenBank/DDBJ whole genome shotgun (WGS) entry which is preliminary data.</text>
</comment>
<sequence length="137" mass="15571">MQMSSVDKNPVIGDMSFYGMIQEIWEFSYNTFHIILFKINWVENKTSVRTDDLHSTLVDLSRIGHASDSFIIAIHGKQVFYVLDPVDSQNGIQQVTLMKVGIHTLDLTLKAHGLPLDFHWTKSVSNTTTSETTVTKR</sequence>
<gene>
    <name evidence="3" type="ORF">E5676_scaffold2510G00650</name>
    <name evidence="2" type="ORF">E6C27_scaffold1337G00140</name>
</gene>
<dbReference type="Pfam" id="PF13952">
    <property type="entry name" value="DUF4216"/>
    <property type="match status" value="1"/>
</dbReference>